<dbReference type="Proteomes" id="UP000781932">
    <property type="component" value="Unassembled WGS sequence"/>
</dbReference>
<dbReference type="GeneID" id="62160944"/>
<name>A0A9P6I952_9PEZI</name>
<comment type="caution">
    <text evidence="1">The sequence shown here is derived from an EMBL/GenBank/DDBJ whole genome shotgun (WGS) entry which is preliminary data.</text>
</comment>
<reference evidence="1" key="1">
    <citation type="submission" date="2020-03" db="EMBL/GenBank/DDBJ databases">
        <authorList>
            <person name="He L."/>
        </authorList>
    </citation>
    <scope>NUCLEOTIDE SEQUENCE</scope>
    <source>
        <strain evidence="1">CkLH20</strain>
    </source>
</reference>
<reference evidence="1" key="2">
    <citation type="submission" date="2020-11" db="EMBL/GenBank/DDBJ databases">
        <title>Whole genome sequencing of Colletotrichum sp.</title>
        <authorList>
            <person name="Li H."/>
        </authorList>
    </citation>
    <scope>NUCLEOTIDE SEQUENCE</scope>
    <source>
        <strain evidence="1">CkLH20</strain>
    </source>
</reference>
<dbReference type="OrthoDB" id="2935237at2759"/>
<dbReference type="AlphaFoldDB" id="A0A9P6I952"/>
<proteinExistence type="predicted"/>
<organism evidence="1 2">
    <name type="scientific">Colletotrichum karsti</name>
    <dbReference type="NCBI Taxonomy" id="1095194"/>
    <lineage>
        <taxon>Eukaryota</taxon>
        <taxon>Fungi</taxon>
        <taxon>Dikarya</taxon>
        <taxon>Ascomycota</taxon>
        <taxon>Pezizomycotina</taxon>
        <taxon>Sordariomycetes</taxon>
        <taxon>Hypocreomycetidae</taxon>
        <taxon>Glomerellales</taxon>
        <taxon>Glomerellaceae</taxon>
        <taxon>Colletotrichum</taxon>
        <taxon>Colletotrichum boninense species complex</taxon>
    </lineage>
</organism>
<dbReference type="RefSeq" id="XP_038746912.1">
    <property type="nucleotide sequence ID" value="XM_038887870.1"/>
</dbReference>
<sequence>MTLTTRRIPKIGIMSTANWTVNEGSLHETAFLPREHSVRLERGAFMPKERGNHFFERHRLRLVFDPAPLPGKEHWRYKPAAEALRFWERDTFYAGQVAEGEGEGGRCFGG</sequence>
<evidence type="ECO:0000313" key="1">
    <source>
        <dbReference type="EMBL" id="KAF9877451.1"/>
    </source>
</evidence>
<protein>
    <submittedName>
        <fullName evidence="1">Uncharacterized protein</fullName>
    </submittedName>
</protein>
<keyword evidence="2" id="KW-1185">Reference proteome</keyword>
<evidence type="ECO:0000313" key="2">
    <source>
        <dbReference type="Proteomes" id="UP000781932"/>
    </source>
</evidence>
<dbReference type="EMBL" id="JAATWM020000014">
    <property type="protein sequence ID" value="KAF9877451.1"/>
    <property type="molecule type" value="Genomic_DNA"/>
</dbReference>
<accession>A0A9P6I952</accession>
<gene>
    <name evidence="1" type="ORF">CkaCkLH20_05151</name>
</gene>